<dbReference type="AlphaFoldDB" id="A0A931HVD1"/>
<gene>
    <name evidence="10" type="primary">hisJ</name>
    <name evidence="10" type="ORF">H0267_08035</name>
</gene>
<proteinExistence type="inferred from homology"/>
<accession>A0A931HVD1</accession>
<keyword evidence="5 8" id="KW-0378">Hydrolase</keyword>
<name>A0A931HVD1_9BACI</name>
<dbReference type="PANTHER" id="PTHR21039:SF0">
    <property type="entry name" value="HISTIDINOL-PHOSPHATASE"/>
    <property type="match status" value="1"/>
</dbReference>
<dbReference type="SUPFAM" id="SSF89550">
    <property type="entry name" value="PHP domain-like"/>
    <property type="match status" value="1"/>
</dbReference>
<comment type="catalytic activity">
    <reaction evidence="7 8">
        <text>L-histidinol phosphate + H2O = L-histidinol + phosphate</text>
        <dbReference type="Rhea" id="RHEA:14465"/>
        <dbReference type="ChEBI" id="CHEBI:15377"/>
        <dbReference type="ChEBI" id="CHEBI:43474"/>
        <dbReference type="ChEBI" id="CHEBI:57699"/>
        <dbReference type="ChEBI" id="CHEBI:57980"/>
        <dbReference type="EC" id="3.1.3.15"/>
    </reaction>
</comment>
<evidence type="ECO:0000256" key="1">
    <source>
        <dbReference type="ARBA" id="ARBA00004970"/>
    </source>
</evidence>
<evidence type="ECO:0000256" key="2">
    <source>
        <dbReference type="ARBA" id="ARBA00009152"/>
    </source>
</evidence>
<evidence type="ECO:0000256" key="5">
    <source>
        <dbReference type="ARBA" id="ARBA00022801"/>
    </source>
</evidence>
<dbReference type="Gene3D" id="3.20.20.140">
    <property type="entry name" value="Metal-dependent hydrolases"/>
    <property type="match status" value="1"/>
</dbReference>
<sequence>MKDGHIHTPFCPHGSKDSLKDYIEKAIQLGYQSMTFTEHAPLPESFSDPVPDKDSGMSSHDVPDYLKEIKQLKYEYRKDIEINAGFEVDYIEGYEKETEKFLNEYGPELDDSILSVHFLKGAEQWYCIDFSTSMFQAALNDFGSIYSLYERYFQTLYKSMEAELGKYKPTRIGHMTLIRKFQLLYPSPDRWETMAGDLMKYVKEMNYSLDYNGAGTQKPHCLETYPPIHLAREASSMGIPLVYGSDAHTASGLKQGYEHIDVDLLHSSR</sequence>
<evidence type="ECO:0000256" key="8">
    <source>
        <dbReference type="RuleBase" id="RU366003"/>
    </source>
</evidence>
<dbReference type="Pfam" id="PF02811">
    <property type="entry name" value="PHP"/>
    <property type="match status" value="1"/>
</dbReference>
<reference evidence="10 11" key="1">
    <citation type="journal article" date="2005" name="Int. J. Syst. Evol. Microbiol.">
        <title>Halobacillus yeomjeoni sp. nov., isolated from a marine solar saltern in Korea.</title>
        <authorList>
            <person name="Yoon J.H."/>
            <person name="Kang S.J."/>
            <person name="Lee C.H."/>
            <person name="Oh H.W."/>
            <person name="Oh T.K."/>
        </authorList>
    </citation>
    <scope>NUCLEOTIDE SEQUENCE [LARGE SCALE GENOMIC DNA]</scope>
    <source>
        <strain evidence="10 11">KCTC 3957</strain>
    </source>
</reference>
<dbReference type="GO" id="GO:0000105">
    <property type="term" value="P:L-histidine biosynthetic process"/>
    <property type="evidence" value="ECO:0007669"/>
    <property type="project" value="UniProtKB-UniRule"/>
</dbReference>
<comment type="pathway">
    <text evidence="1 8">Amino-acid biosynthesis; L-histidine biosynthesis; L-histidine from 5-phospho-alpha-D-ribose 1-diphosphate: step 8/9.</text>
</comment>
<keyword evidence="4 8" id="KW-0028">Amino-acid biosynthesis</keyword>
<organism evidence="10 11">
    <name type="scientific">Halobacillus yeomjeoni</name>
    <dbReference type="NCBI Taxonomy" id="311194"/>
    <lineage>
        <taxon>Bacteria</taxon>
        <taxon>Bacillati</taxon>
        <taxon>Bacillota</taxon>
        <taxon>Bacilli</taxon>
        <taxon>Bacillales</taxon>
        <taxon>Bacillaceae</taxon>
        <taxon>Halobacillus</taxon>
    </lineage>
</organism>
<keyword evidence="6 8" id="KW-0368">Histidine biosynthesis</keyword>
<dbReference type="PANTHER" id="PTHR21039">
    <property type="entry name" value="HISTIDINOL PHOSPHATASE-RELATED"/>
    <property type="match status" value="1"/>
</dbReference>
<dbReference type="GO" id="GO:0004401">
    <property type="term" value="F:histidinol-phosphatase activity"/>
    <property type="evidence" value="ECO:0007669"/>
    <property type="project" value="UniProtKB-UniRule"/>
</dbReference>
<evidence type="ECO:0000313" key="10">
    <source>
        <dbReference type="EMBL" id="MBH0230164.1"/>
    </source>
</evidence>
<dbReference type="RefSeq" id="WP_197316725.1">
    <property type="nucleotide sequence ID" value="NZ_JADZSC010000001.1"/>
</dbReference>
<evidence type="ECO:0000256" key="6">
    <source>
        <dbReference type="ARBA" id="ARBA00023102"/>
    </source>
</evidence>
<evidence type="ECO:0000256" key="7">
    <source>
        <dbReference type="ARBA" id="ARBA00049158"/>
    </source>
</evidence>
<dbReference type="NCBIfam" id="TIGR01856">
    <property type="entry name" value="hisJ_fam"/>
    <property type="match status" value="1"/>
</dbReference>
<dbReference type="GO" id="GO:0005737">
    <property type="term" value="C:cytoplasm"/>
    <property type="evidence" value="ECO:0007669"/>
    <property type="project" value="TreeGrafter"/>
</dbReference>
<protein>
    <recommendedName>
        <fullName evidence="3 8">Histidinol-phosphatase</fullName>
        <shortName evidence="8">HolPase</shortName>
        <ecNumber evidence="3 8">3.1.3.15</ecNumber>
    </recommendedName>
</protein>
<comment type="caution">
    <text evidence="10">The sequence shown here is derived from an EMBL/GenBank/DDBJ whole genome shotgun (WGS) entry which is preliminary data.</text>
</comment>
<dbReference type="NCBIfam" id="NF005996">
    <property type="entry name" value="PRK08123.1"/>
    <property type="match status" value="1"/>
</dbReference>
<feature type="domain" description="PHP" evidence="9">
    <location>
        <begin position="3"/>
        <end position="212"/>
    </location>
</feature>
<evidence type="ECO:0000313" key="11">
    <source>
        <dbReference type="Proteomes" id="UP000614490"/>
    </source>
</evidence>
<dbReference type="Proteomes" id="UP000614490">
    <property type="component" value="Unassembled WGS sequence"/>
</dbReference>
<dbReference type="InterPro" id="IPR010140">
    <property type="entry name" value="Histidinol_P_phosphatase_HisJ"/>
</dbReference>
<dbReference type="EC" id="3.1.3.15" evidence="3 8"/>
<evidence type="ECO:0000256" key="3">
    <source>
        <dbReference type="ARBA" id="ARBA00013085"/>
    </source>
</evidence>
<dbReference type="EMBL" id="JADZSC010000001">
    <property type="protein sequence ID" value="MBH0230164.1"/>
    <property type="molecule type" value="Genomic_DNA"/>
</dbReference>
<dbReference type="InterPro" id="IPR016195">
    <property type="entry name" value="Pol/histidinol_Pase-like"/>
</dbReference>
<evidence type="ECO:0000259" key="9">
    <source>
        <dbReference type="Pfam" id="PF02811"/>
    </source>
</evidence>
<keyword evidence="11" id="KW-1185">Reference proteome</keyword>
<dbReference type="CDD" id="cd12110">
    <property type="entry name" value="PHP_HisPPase_Hisj_like"/>
    <property type="match status" value="1"/>
</dbReference>
<comment type="similarity">
    <text evidence="2 8">Belongs to the PHP hydrolase family. HisK subfamily.</text>
</comment>
<evidence type="ECO:0000256" key="4">
    <source>
        <dbReference type="ARBA" id="ARBA00022605"/>
    </source>
</evidence>
<dbReference type="InterPro" id="IPR004013">
    <property type="entry name" value="PHP_dom"/>
</dbReference>